<gene>
    <name evidence="6" type="ORF">J2Z53_000795</name>
</gene>
<dbReference type="SUPFAM" id="SSF46689">
    <property type="entry name" value="Homeodomain-like"/>
    <property type="match status" value="1"/>
</dbReference>
<dbReference type="PROSITE" id="PS51464">
    <property type="entry name" value="SIS"/>
    <property type="match status" value="1"/>
</dbReference>
<evidence type="ECO:0000256" key="3">
    <source>
        <dbReference type="ARBA" id="ARBA00023163"/>
    </source>
</evidence>
<evidence type="ECO:0000313" key="7">
    <source>
        <dbReference type="Proteomes" id="UP000783390"/>
    </source>
</evidence>
<dbReference type="EMBL" id="JAGGJZ010000002">
    <property type="protein sequence ID" value="MBP1889214.1"/>
    <property type="molecule type" value="Genomic_DNA"/>
</dbReference>
<dbReference type="SUPFAM" id="SSF53697">
    <property type="entry name" value="SIS domain"/>
    <property type="match status" value="1"/>
</dbReference>
<evidence type="ECO:0000256" key="2">
    <source>
        <dbReference type="ARBA" id="ARBA00023125"/>
    </source>
</evidence>
<dbReference type="CDD" id="cd05013">
    <property type="entry name" value="SIS_RpiR"/>
    <property type="match status" value="1"/>
</dbReference>
<keyword evidence="3" id="KW-0804">Transcription</keyword>
<evidence type="ECO:0000313" key="6">
    <source>
        <dbReference type="EMBL" id="MBP1889214.1"/>
    </source>
</evidence>
<keyword evidence="1" id="KW-0805">Transcription regulation</keyword>
<dbReference type="Proteomes" id="UP000783390">
    <property type="component" value="Unassembled WGS sequence"/>
</dbReference>
<dbReference type="Pfam" id="PF01380">
    <property type="entry name" value="SIS"/>
    <property type="match status" value="1"/>
</dbReference>
<dbReference type="Gene3D" id="1.10.10.10">
    <property type="entry name" value="Winged helix-like DNA-binding domain superfamily/Winged helix DNA-binding domain"/>
    <property type="match status" value="1"/>
</dbReference>
<dbReference type="Gene3D" id="3.40.50.10490">
    <property type="entry name" value="Glucose-6-phosphate isomerase like protein, domain 1"/>
    <property type="match status" value="1"/>
</dbReference>
<dbReference type="PANTHER" id="PTHR30514:SF1">
    <property type="entry name" value="HTH-TYPE TRANSCRIPTIONAL REGULATOR HEXR-RELATED"/>
    <property type="match status" value="1"/>
</dbReference>
<dbReference type="PROSITE" id="PS51071">
    <property type="entry name" value="HTH_RPIR"/>
    <property type="match status" value="1"/>
</dbReference>
<reference evidence="6 7" key="1">
    <citation type="submission" date="2021-03" db="EMBL/GenBank/DDBJ databases">
        <title>Genomic Encyclopedia of Type Strains, Phase IV (KMG-IV): sequencing the most valuable type-strain genomes for metagenomic binning, comparative biology and taxonomic classification.</title>
        <authorList>
            <person name="Goeker M."/>
        </authorList>
    </citation>
    <scope>NUCLEOTIDE SEQUENCE [LARGE SCALE GENOMIC DNA]</scope>
    <source>
        <strain evidence="6 7">DSM 3984</strain>
    </source>
</reference>
<accession>A0ABS4EYZ0</accession>
<dbReference type="Pfam" id="PF01418">
    <property type="entry name" value="HTH_6"/>
    <property type="match status" value="1"/>
</dbReference>
<feature type="domain" description="HTH rpiR-type" evidence="4">
    <location>
        <begin position="1"/>
        <end position="77"/>
    </location>
</feature>
<dbReference type="InterPro" id="IPR035472">
    <property type="entry name" value="RpiR-like_SIS"/>
</dbReference>
<keyword evidence="2 6" id="KW-0238">DNA-binding</keyword>
<dbReference type="InterPro" id="IPR047640">
    <property type="entry name" value="RpiR-like"/>
</dbReference>
<dbReference type="RefSeq" id="WP_209795932.1">
    <property type="nucleotide sequence ID" value="NZ_JAGGJZ010000002.1"/>
</dbReference>
<evidence type="ECO:0000259" key="4">
    <source>
        <dbReference type="PROSITE" id="PS51071"/>
    </source>
</evidence>
<dbReference type="InterPro" id="IPR009057">
    <property type="entry name" value="Homeodomain-like_sf"/>
</dbReference>
<dbReference type="InterPro" id="IPR001347">
    <property type="entry name" value="SIS_dom"/>
</dbReference>
<comment type="caution">
    <text evidence="6">The sequence shown here is derived from an EMBL/GenBank/DDBJ whole genome shotgun (WGS) entry which is preliminary data.</text>
</comment>
<keyword evidence="7" id="KW-1185">Reference proteome</keyword>
<feature type="domain" description="SIS" evidence="5">
    <location>
        <begin position="121"/>
        <end position="254"/>
    </location>
</feature>
<name>A0ABS4EYZ0_9CLOT</name>
<evidence type="ECO:0000256" key="1">
    <source>
        <dbReference type="ARBA" id="ARBA00023015"/>
    </source>
</evidence>
<dbReference type="InterPro" id="IPR000281">
    <property type="entry name" value="HTH_RpiR"/>
</dbReference>
<proteinExistence type="predicted"/>
<dbReference type="GO" id="GO:0003677">
    <property type="term" value="F:DNA binding"/>
    <property type="evidence" value="ECO:0007669"/>
    <property type="project" value="UniProtKB-KW"/>
</dbReference>
<dbReference type="PANTHER" id="PTHR30514">
    <property type="entry name" value="GLUCOKINASE"/>
    <property type="match status" value="1"/>
</dbReference>
<protein>
    <submittedName>
        <fullName evidence="6">DNA-binding MurR/RpiR family transcriptional regulator</fullName>
    </submittedName>
</protein>
<evidence type="ECO:0000259" key="5">
    <source>
        <dbReference type="PROSITE" id="PS51464"/>
    </source>
</evidence>
<dbReference type="InterPro" id="IPR036388">
    <property type="entry name" value="WH-like_DNA-bd_sf"/>
</dbReference>
<dbReference type="InterPro" id="IPR046348">
    <property type="entry name" value="SIS_dom_sf"/>
</dbReference>
<organism evidence="6 7">
    <name type="scientific">Clostridium moniliforme</name>
    <dbReference type="NCBI Taxonomy" id="39489"/>
    <lineage>
        <taxon>Bacteria</taxon>
        <taxon>Bacillati</taxon>
        <taxon>Bacillota</taxon>
        <taxon>Clostridia</taxon>
        <taxon>Eubacteriales</taxon>
        <taxon>Clostridiaceae</taxon>
        <taxon>Clostridium</taxon>
    </lineage>
</organism>
<sequence>MSCLYIIKQGMNSFTDSEKKIAKYILANKDEVINFSAQELADKVSVSPAGVVRFAKKIGFKGFMALKVELAKENGDEVVEFGEIINQNDDTKTMIKKAIKSNINTLEQTYNLLNLDTVEEAINIISKAKRVYLYGVGASGLVALDFQYKLLRIKKAAVYSHDSHIQLSTACHIDKDDVAIGISYSGETKEISVAMSEAKERGAKTIAITRYNNSSILSKISDISLYIPNEEKPLRLGAIASRMSALTLIDILYLGIAKKNISKTKNYIKETRRVIEKIK</sequence>